<dbReference type="Pfam" id="PF00534">
    <property type="entry name" value="Glycos_transf_1"/>
    <property type="match status" value="1"/>
</dbReference>
<evidence type="ECO:0000313" key="4">
    <source>
        <dbReference type="EMBL" id="RMA64294.1"/>
    </source>
</evidence>
<proteinExistence type="predicted"/>
<dbReference type="OrthoDB" id="1450439at2"/>
<evidence type="ECO:0000256" key="1">
    <source>
        <dbReference type="ARBA" id="ARBA00022679"/>
    </source>
</evidence>
<dbReference type="InterPro" id="IPR028098">
    <property type="entry name" value="Glyco_trans_4-like_N"/>
</dbReference>
<dbReference type="Pfam" id="PF13439">
    <property type="entry name" value="Glyco_transf_4"/>
    <property type="match status" value="1"/>
</dbReference>
<evidence type="ECO:0000259" key="2">
    <source>
        <dbReference type="Pfam" id="PF00534"/>
    </source>
</evidence>
<feature type="domain" description="Glycosyl transferase family 1" evidence="2">
    <location>
        <begin position="206"/>
        <end position="372"/>
    </location>
</feature>
<accession>A0A3L9YVE6</accession>
<dbReference type="AlphaFoldDB" id="A0A3L9YVE6"/>
<protein>
    <submittedName>
        <fullName evidence="4">Glycosyltransferase involved in cell wall biosynthesis</fullName>
    </submittedName>
</protein>
<dbReference type="InterPro" id="IPR001296">
    <property type="entry name" value="Glyco_trans_1"/>
</dbReference>
<dbReference type="GO" id="GO:0016757">
    <property type="term" value="F:glycosyltransferase activity"/>
    <property type="evidence" value="ECO:0007669"/>
    <property type="project" value="InterPro"/>
</dbReference>
<dbReference type="RefSeq" id="WP_121906753.1">
    <property type="nucleotide sequence ID" value="NZ_REFC01000012.1"/>
</dbReference>
<keyword evidence="1 4" id="KW-0808">Transferase</keyword>
<dbReference type="CDD" id="cd03801">
    <property type="entry name" value="GT4_PimA-like"/>
    <property type="match status" value="1"/>
</dbReference>
<dbReference type="PANTHER" id="PTHR46401">
    <property type="entry name" value="GLYCOSYLTRANSFERASE WBBK-RELATED"/>
    <property type="match status" value="1"/>
</dbReference>
<name>A0A3L9YVE6_9FLAO</name>
<feature type="domain" description="Glycosyltransferase subfamily 4-like N-terminal" evidence="3">
    <location>
        <begin position="30"/>
        <end position="198"/>
    </location>
</feature>
<dbReference type="Proteomes" id="UP000271339">
    <property type="component" value="Unassembled WGS sequence"/>
</dbReference>
<gene>
    <name evidence="4" type="ORF">BXY75_1167</name>
</gene>
<dbReference type="SUPFAM" id="SSF53756">
    <property type="entry name" value="UDP-Glycosyltransferase/glycogen phosphorylase"/>
    <property type="match status" value="1"/>
</dbReference>
<dbReference type="GO" id="GO:0009103">
    <property type="term" value="P:lipopolysaccharide biosynthetic process"/>
    <property type="evidence" value="ECO:0007669"/>
    <property type="project" value="TreeGrafter"/>
</dbReference>
<comment type="caution">
    <text evidence="4">The sequence shown here is derived from an EMBL/GenBank/DDBJ whole genome shotgun (WGS) entry which is preliminary data.</text>
</comment>
<evidence type="ECO:0000259" key="3">
    <source>
        <dbReference type="Pfam" id="PF13439"/>
    </source>
</evidence>
<dbReference type="Gene3D" id="3.40.50.2000">
    <property type="entry name" value="Glycogen Phosphorylase B"/>
    <property type="match status" value="2"/>
</dbReference>
<keyword evidence="5" id="KW-1185">Reference proteome</keyword>
<dbReference type="EMBL" id="REFC01000012">
    <property type="protein sequence ID" value="RMA64294.1"/>
    <property type="molecule type" value="Genomic_DNA"/>
</dbReference>
<sequence length="394" mass="45260">MFNYTSEAPLMQPKPLYCYIAFDLFPSQKGAATHIDHCLSALQETFSCGLLICLGNDDMPTFQYDTERKLYVYRWKEKVVNFLERTQKFQQAIQQILSLPLNTELSLIHFRDIWGGIPALNTSEAIKKVFEVNSFASIELPNRYPSISKSVLQKLSKLEDYCIQNSDAIITPSEVTKTYIQQNFAISEVKVTVISNGVTIYNTITSEENKTYILYFGALQKWQGIKTLFKAWKELEDLDIRLRICASIPEKRTMPYQELADNIGVAHKIDWEFELDKQELAKRIKEAVFTVAPLTACDRNIIQGCNPLKILESMGYGIPVIASRLPVTTELITHKVTGILIPPDRPEILGRSIRKLLQQPELIEDMGMAAEKHIQKNYLWKYQENKMKNLYLSL</sequence>
<evidence type="ECO:0000313" key="5">
    <source>
        <dbReference type="Proteomes" id="UP000271339"/>
    </source>
</evidence>
<reference evidence="4 5" key="1">
    <citation type="submission" date="2018-10" db="EMBL/GenBank/DDBJ databases">
        <title>Genomic Encyclopedia of Archaeal and Bacterial Type Strains, Phase II (KMG-II): from individual species to whole genera.</title>
        <authorList>
            <person name="Goeker M."/>
        </authorList>
    </citation>
    <scope>NUCLEOTIDE SEQUENCE [LARGE SCALE GENOMIC DNA]</scope>
    <source>
        <strain evidence="4 5">DSM 23424</strain>
    </source>
</reference>
<dbReference type="PANTHER" id="PTHR46401:SF2">
    <property type="entry name" value="GLYCOSYLTRANSFERASE WBBK-RELATED"/>
    <property type="match status" value="1"/>
</dbReference>
<organism evidence="4 5">
    <name type="scientific">Ulvibacter antarcticus</name>
    <dbReference type="NCBI Taxonomy" id="442714"/>
    <lineage>
        <taxon>Bacteria</taxon>
        <taxon>Pseudomonadati</taxon>
        <taxon>Bacteroidota</taxon>
        <taxon>Flavobacteriia</taxon>
        <taxon>Flavobacteriales</taxon>
        <taxon>Flavobacteriaceae</taxon>
        <taxon>Ulvibacter</taxon>
    </lineage>
</organism>